<gene>
    <name evidence="2" type="ORF">SK128_006723</name>
</gene>
<feature type="domain" description="Ig-like" evidence="1">
    <location>
        <begin position="35"/>
        <end position="128"/>
    </location>
</feature>
<dbReference type="InterPro" id="IPR013151">
    <property type="entry name" value="Immunoglobulin_dom"/>
</dbReference>
<protein>
    <recommendedName>
        <fullName evidence="1">Ig-like domain-containing protein</fullName>
    </recommendedName>
</protein>
<dbReference type="PROSITE" id="PS50835">
    <property type="entry name" value="IG_LIKE"/>
    <property type="match status" value="2"/>
</dbReference>
<evidence type="ECO:0000313" key="2">
    <source>
        <dbReference type="EMBL" id="KAK7069855.1"/>
    </source>
</evidence>
<dbReference type="SUPFAM" id="SSF48726">
    <property type="entry name" value="Immunoglobulin"/>
    <property type="match status" value="2"/>
</dbReference>
<comment type="caution">
    <text evidence="2">The sequence shown here is derived from an EMBL/GenBank/DDBJ whole genome shotgun (WGS) entry which is preliminary data.</text>
</comment>
<dbReference type="AlphaFoldDB" id="A0AAN8WPG3"/>
<dbReference type="InterPro" id="IPR013783">
    <property type="entry name" value="Ig-like_fold"/>
</dbReference>
<dbReference type="Gene3D" id="2.60.40.10">
    <property type="entry name" value="Immunoglobulins"/>
    <property type="match status" value="2"/>
</dbReference>
<dbReference type="SMART" id="SM00408">
    <property type="entry name" value="IGc2"/>
    <property type="match status" value="2"/>
</dbReference>
<dbReference type="GO" id="GO:0032589">
    <property type="term" value="C:neuron projection membrane"/>
    <property type="evidence" value="ECO:0007669"/>
    <property type="project" value="TreeGrafter"/>
</dbReference>
<dbReference type="Proteomes" id="UP001381693">
    <property type="component" value="Unassembled WGS sequence"/>
</dbReference>
<dbReference type="SMART" id="SM00409">
    <property type="entry name" value="IG"/>
    <property type="match status" value="2"/>
</dbReference>
<dbReference type="GO" id="GO:0050808">
    <property type="term" value="P:synapse organization"/>
    <property type="evidence" value="ECO:0007669"/>
    <property type="project" value="TreeGrafter"/>
</dbReference>
<dbReference type="InterPro" id="IPR037448">
    <property type="entry name" value="Zig-8"/>
</dbReference>
<dbReference type="PANTHER" id="PTHR23279:SF41">
    <property type="entry name" value="DEFECTIVE PROBOSCIS EXTENSION RESPONSE 4-RELATED"/>
    <property type="match status" value="1"/>
</dbReference>
<dbReference type="InterPro" id="IPR003599">
    <property type="entry name" value="Ig_sub"/>
</dbReference>
<accession>A0AAN8WPG3</accession>
<reference evidence="2 3" key="1">
    <citation type="submission" date="2023-11" db="EMBL/GenBank/DDBJ databases">
        <title>Halocaridina rubra genome assembly.</title>
        <authorList>
            <person name="Smith C."/>
        </authorList>
    </citation>
    <scope>NUCLEOTIDE SEQUENCE [LARGE SCALE GENOMIC DNA]</scope>
    <source>
        <strain evidence="2">EP-1</strain>
        <tissue evidence="2">Whole</tissue>
    </source>
</reference>
<dbReference type="Pfam" id="PF00047">
    <property type="entry name" value="ig"/>
    <property type="match status" value="1"/>
</dbReference>
<keyword evidence="3" id="KW-1185">Reference proteome</keyword>
<proteinExistence type="predicted"/>
<sequence length="310" mass="34173">MIFGFLGKAAAGLGLKGAAHSGENRGSSGWCSYCPYFINTNTNITSPQGLPINLTCGVRNLMDRKVSWIRRKDLHVLTTGNLLYTTDVRFKVLHLAGSPYWTLEVASPTLDDAGVYECQVSTQPKIYQRFYLNIIVPKAEITGTQQLFMKAGSNINITCLVTGAVRGTLIKWYHILPRPRNGVSLTELNIGDRGGVQLVTDKNRGSSWLLVSNASWKDAGNYTCAPEYSQPASITVHILNEETPAAMQHDLQPSSEGRKSSLSLYHLTAIFSILNIISIFLLEGRTWTLISQSELMRTLVCLTCLLSCLI</sequence>
<feature type="domain" description="Ig-like" evidence="1">
    <location>
        <begin position="137"/>
        <end position="235"/>
    </location>
</feature>
<dbReference type="InterPro" id="IPR036179">
    <property type="entry name" value="Ig-like_dom_sf"/>
</dbReference>
<name>A0AAN8WPG3_HALRR</name>
<dbReference type="InterPro" id="IPR003598">
    <property type="entry name" value="Ig_sub2"/>
</dbReference>
<dbReference type="PANTHER" id="PTHR23279">
    <property type="entry name" value="DEFECTIVE PROBOSCIS EXTENSION RESPONSE DPR -RELATED"/>
    <property type="match status" value="1"/>
</dbReference>
<dbReference type="EMBL" id="JAXCGZ010015749">
    <property type="protein sequence ID" value="KAK7069855.1"/>
    <property type="molecule type" value="Genomic_DNA"/>
</dbReference>
<evidence type="ECO:0000313" key="3">
    <source>
        <dbReference type="Proteomes" id="UP001381693"/>
    </source>
</evidence>
<dbReference type="InterPro" id="IPR007110">
    <property type="entry name" value="Ig-like_dom"/>
</dbReference>
<organism evidence="2 3">
    <name type="scientific">Halocaridina rubra</name>
    <name type="common">Hawaiian red shrimp</name>
    <dbReference type="NCBI Taxonomy" id="373956"/>
    <lineage>
        <taxon>Eukaryota</taxon>
        <taxon>Metazoa</taxon>
        <taxon>Ecdysozoa</taxon>
        <taxon>Arthropoda</taxon>
        <taxon>Crustacea</taxon>
        <taxon>Multicrustacea</taxon>
        <taxon>Malacostraca</taxon>
        <taxon>Eumalacostraca</taxon>
        <taxon>Eucarida</taxon>
        <taxon>Decapoda</taxon>
        <taxon>Pleocyemata</taxon>
        <taxon>Caridea</taxon>
        <taxon>Atyoidea</taxon>
        <taxon>Atyidae</taxon>
        <taxon>Halocaridina</taxon>
    </lineage>
</organism>
<evidence type="ECO:0000259" key="1">
    <source>
        <dbReference type="PROSITE" id="PS50835"/>
    </source>
</evidence>